<keyword evidence="2" id="KW-1185">Reference proteome</keyword>
<proteinExistence type="predicted"/>
<name>A0A4Y7ILR3_PAPSO</name>
<dbReference type="EMBL" id="CM010716">
    <property type="protein sequence ID" value="RZC49657.1"/>
    <property type="molecule type" value="Genomic_DNA"/>
</dbReference>
<reference evidence="1 2" key="1">
    <citation type="journal article" date="2018" name="Science">
        <title>The opium poppy genome and morphinan production.</title>
        <authorList>
            <person name="Guo L."/>
            <person name="Winzer T."/>
            <person name="Yang X."/>
            <person name="Li Y."/>
            <person name="Ning Z."/>
            <person name="He Z."/>
            <person name="Teodor R."/>
            <person name="Lu Y."/>
            <person name="Bowser T.A."/>
            <person name="Graham I.A."/>
            <person name="Ye K."/>
        </authorList>
    </citation>
    <scope>NUCLEOTIDE SEQUENCE [LARGE SCALE GENOMIC DNA]</scope>
    <source>
        <strain evidence="2">cv. HN1</strain>
        <tissue evidence="1">Leaves</tissue>
    </source>
</reference>
<sequence>MVISSGHEQQLCSADILPYQREWMQLIATSVEYEKMEIIVQLRLIGHGCSNCESSTGEMLVTLNIIPAERSVGVTYLMNLLCCRDQSQLWEAWCPGFVFHGCRRTSWFNGDDGFVDAKACRDVAEEIDTERHAIILTLVSSLTSLVDTSHFFETLKYCLSS</sequence>
<evidence type="ECO:0000313" key="1">
    <source>
        <dbReference type="EMBL" id="RZC49657.1"/>
    </source>
</evidence>
<protein>
    <submittedName>
        <fullName evidence="1">Uncharacterized protein</fullName>
    </submittedName>
</protein>
<evidence type="ECO:0000313" key="2">
    <source>
        <dbReference type="Proteomes" id="UP000316621"/>
    </source>
</evidence>
<organism evidence="1 2">
    <name type="scientific">Papaver somniferum</name>
    <name type="common">Opium poppy</name>
    <dbReference type="NCBI Taxonomy" id="3469"/>
    <lineage>
        <taxon>Eukaryota</taxon>
        <taxon>Viridiplantae</taxon>
        <taxon>Streptophyta</taxon>
        <taxon>Embryophyta</taxon>
        <taxon>Tracheophyta</taxon>
        <taxon>Spermatophyta</taxon>
        <taxon>Magnoliopsida</taxon>
        <taxon>Ranunculales</taxon>
        <taxon>Papaveraceae</taxon>
        <taxon>Papaveroideae</taxon>
        <taxon>Papaver</taxon>
    </lineage>
</organism>
<accession>A0A4Y7ILR3</accession>
<gene>
    <name evidence="1" type="ORF">C5167_018086</name>
</gene>
<dbReference type="Gramene" id="RZC49657">
    <property type="protein sequence ID" value="RZC49657"/>
    <property type="gene ID" value="C5167_018086"/>
</dbReference>
<dbReference type="Proteomes" id="UP000316621">
    <property type="component" value="Chromosome 2"/>
</dbReference>
<dbReference type="AlphaFoldDB" id="A0A4Y7ILR3"/>